<protein>
    <recommendedName>
        <fullName evidence="5">Secreted protein</fullName>
    </recommendedName>
</protein>
<evidence type="ECO:0000313" key="3">
    <source>
        <dbReference type="EMBL" id="KAF9586757.1"/>
    </source>
</evidence>
<accession>A0A9P6G467</accession>
<dbReference type="OrthoDB" id="2438526at2759"/>
<dbReference type="EMBL" id="JAABOA010000001">
    <property type="protein sequence ID" value="KAF9586757.1"/>
    <property type="molecule type" value="Genomic_DNA"/>
</dbReference>
<dbReference type="Proteomes" id="UP000780801">
    <property type="component" value="Unassembled WGS sequence"/>
</dbReference>
<evidence type="ECO:0000313" key="4">
    <source>
        <dbReference type="Proteomes" id="UP000780801"/>
    </source>
</evidence>
<feature type="chain" id="PRO_5040418243" description="Secreted protein" evidence="2">
    <location>
        <begin position="27"/>
        <end position="130"/>
    </location>
</feature>
<feature type="compositionally biased region" description="Pro residues" evidence="1">
    <location>
        <begin position="30"/>
        <end position="41"/>
    </location>
</feature>
<keyword evidence="2" id="KW-0732">Signal</keyword>
<evidence type="ECO:0000256" key="2">
    <source>
        <dbReference type="SAM" id="SignalP"/>
    </source>
</evidence>
<evidence type="ECO:0000256" key="1">
    <source>
        <dbReference type="SAM" id="MobiDB-lite"/>
    </source>
</evidence>
<gene>
    <name evidence="3" type="ORF">BGW38_000008</name>
</gene>
<evidence type="ECO:0008006" key="5">
    <source>
        <dbReference type="Google" id="ProtNLM"/>
    </source>
</evidence>
<dbReference type="InterPro" id="IPR015791">
    <property type="entry name" value="Antimic/Inh_G_crystallin-like"/>
</dbReference>
<feature type="signal peptide" evidence="2">
    <location>
        <begin position="1"/>
        <end position="26"/>
    </location>
</feature>
<comment type="caution">
    <text evidence="3">The sequence shown here is derived from an EMBL/GenBank/DDBJ whole genome shotgun (WGS) entry which is preliminary data.</text>
</comment>
<sequence>MVKLSLALVSVLLLSVILFTSTLGDAAPAPKAPVPTVPKAPKPPKKDKVPAFTSYSLSDLKGKAAVVSQYGCHELAIGEVGSVKYKSGPRANIVFYSDKKCKGKPTHQMTTDTVKQMGGPYKTQSVRVTK</sequence>
<dbReference type="Gene3D" id="2.60.20.30">
    <property type="match status" value="1"/>
</dbReference>
<proteinExistence type="predicted"/>
<reference evidence="3" key="1">
    <citation type="journal article" date="2020" name="Fungal Divers.">
        <title>Resolving the Mortierellaceae phylogeny through synthesis of multi-gene phylogenetics and phylogenomics.</title>
        <authorList>
            <person name="Vandepol N."/>
            <person name="Liber J."/>
            <person name="Desiro A."/>
            <person name="Na H."/>
            <person name="Kennedy M."/>
            <person name="Barry K."/>
            <person name="Grigoriev I.V."/>
            <person name="Miller A.N."/>
            <person name="O'Donnell K."/>
            <person name="Stajich J.E."/>
            <person name="Bonito G."/>
        </authorList>
    </citation>
    <scope>NUCLEOTIDE SEQUENCE</scope>
    <source>
        <strain evidence="3">KOD1015</strain>
    </source>
</reference>
<feature type="region of interest" description="Disordered" evidence="1">
    <location>
        <begin position="27"/>
        <end position="48"/>
    </location>
</feature>
<name>A0A9P6G467_9FUNG</name>
<organism evidence="3 4">
    <name type="scientific">Lunasporangiospora selenospora</name>
    <dbReference type="NCBI Taxonomy" id="979761"/>
    <lineage>
        <taxon>Eukaryota</taxon>
        <taxon>Fungi</taxon>
        <taxon>Fungi incertae sedis</taxon>
        <taxon>Mucoromycota</taxon>
        <taxon>Mortierellomycotina</taxon>
        <taxon>Mortierellomycetes</taxon>
        <taxon>Mortierellales</taxon>
        <taxon>Mortierellaceae</taxon>
        <taxon>Lunasporangiospora</taxon>
    </lineage>
</organism>
<dbReference type="AlphaFoldDB" id="A0A9P6G467"/>
<keyword evidence="4" id="KW-1185">Reference proteome</keyword>